<evidence type="ECO:0000256" key="1">
    <source>
        <dbReference type="ARBA" id="ARBA00022723"/>
    </source>
</evidence>
<keyword evidence="7" id="KW-1185">Reference proteome</keyword>
<dbReference type="EMBL" id="AP022870">
    <property type="protein sequence ID" value="BCB76483.1"/>
    <property type="molecule type" value="Genomic_DNA"/>
</dbReference>
<dbReference type="Gene3D" id="3.20.20.140">
    <property type="entry name" value="Metal-dependent hydrolases"/>
    <property type="match status" value="1"/>
</dbReference>
<dbReference type="SUPFAM" id="SSF51556">
    <property type="entry name" value="Metallo-dependent hydrolases"/>
    <property type="match status" value="1"/>
</dbReference>
<dbReference type="GO" id="GO:0016787">
    <property type="term" value="F:hydrolase activity"/>
    <property type="evidence" value="ECO:0007669"/>
    <property type="project" value="UniProtKB-KW"/>
</dbReference>
<dbReference type="PROSITE" id="PS51347">
    <property type="entry name" value="PHOSPHOTRIESTERASE_2"/>
    <property type="match status" value="1"/>
</dbReference>
<organism evidence="6 7">
    <name type="scientific">Phytohabitans flavus</name>
    <dbReference type="NCBI Taxonomy" id="1076124"/>
    <lineage>
        <taxon>Bacteria</taxon>
        <taxon>Bacillati</taxon>
        <taxon>Actinomycetota</taxon>
        <taxon>Actinomycetes</taxon>
        <taxon>Micromonosporales</taxon>
        <taxon>Micromonosporaceae</taxon>
    </lineage>
</organism>
<reference evidence="6 7" key="2">
    <citation type="submission" date="2020-03" db="EMBL/GenBank/DDBJ databases">
        <authorList>
            <person name="Ichikawa N."/>
            <person name="Kimura A."/>
            <person name="Kitahashi Y."/>
            <person name="Uohara A."/>
        </authorList>
    </citation>
    <scope>NUCLEOTIDE SEQUENCE [LARGE SCALE GENOMIC DNA]</scope>
    <source>
        <strain evidence="6 7">NBRC 107702</strain>
    </source>
</reference>
<evidence type="ECO:0000313" key="6">
    <source>
        <dbReference type="EMBL" id="BCB76483.1"/>
    </source>
</evidence>
<evidence type="ECO:0000256" key="4">
    <source>
        <dbReference type="PIRSR" id="PIRSR601559-51"/>
    </source>
</evidence>
<sequence>MPAIVTVLGEIDPATLGPTDCHEHLLIRGGLPIVLEPDFRLDSVDAAVAEVGDFQAAGGAALVDCMPLGVGRDARGLVEVAERTGATVVATTGFHRDLYYAADHWVRTYDAERIADLMVAEHTEGMEVSGYGGPFVERIAARPGAIKLAFSGPEPTPTERKLAAAVGMAQRRTGLPVVTHTDDERSAALQLSILDGYGVPPSSVVFGHMDRHTGVAGLAEVCRTGATVCLDWLGRHDRRPDSYVADLAAGLAAEGCLDGVVLGQDLARRGYWRAYGGGPGLANLVATFPALLRKAGLTDDHIRQLLVDNPRRVLTRLEPS</sequence>
<feature type="binding site" evidence="4">
    <location>
        <position position="265"/>
    </location>
    <ligand>
        <name>Zn(2+)</name>
        <dbReference type="ChEBI" id="CHEBI:29105"/>
        <label>1</label>
    </ligand>
</feature>
<comment type="similarity">
    <text evidence="5">Belongs to the metallo-dependent hydrolases superfamily. Phosphotriesterase family.</text>
</comment>
<evidence type="ECO:0000256" key="2">
    <source>
        <dbReference type="ARBA" id="ARBA00022801"/>
    </source>
</evidence>
<feature type="binding site" evidence="4">
    <location>
        <position position="22"/>
    </location>
    <ligand>
        <name>Zn(2+)</name>
        <dbReference type="ChEBI" id="CHEBI:29105"/>
        <label>1</label>
    </ligand>
</feature>
<dbReference type="GO" id="GO:0008270">
    <property type="term" value="F:zinc ion binding"/>
    <property type="evidence" value="ECO:0007669"/>
    <property type="project" value="InterPro"/>
</dbReference>
<gene>
    <name evidence="6" type="ORF">Pflav_028930</name>
</gene>
<reference evidence="6 7" key="1">
    <citation type="submission" date="2020-03" db="EMBL/GenBank/DDBJ databases">
        <title>Whole genome shotgun sequence of Phytohabitans flavus NBRC 107702.</title>
        <authorList>
            <person name="Komaki H."/>
            <person name="Tamura T."/>
        </authorList>
    </citation>
    <scope>NUCLEOTIDE SEQUENCE [LARGE SCALE GENOMIC DNA]</scope>
    <source>
        <strain evidence="6 7">NBRC 107702</strain>
    </source>
</reference>
<dbReference type="KEGG" id="pfla:Pflav_028930"/>
<proteinExistence type="inferred from homology"/>
<feature type="binding site" description="via carbamate group" evidence="4">
    <location>
        <position position="147"/>
    </location>
    <ligand>
        <name>Zn(2+)</name>
        <dbReference type="ChEBI" id="CHEBI:29105"/>
        <label>1</label>
    </ligand>
</feature>
<evidence type="ECO:0000256" key="3">
    <source>
        <dbReference type="PIRSR" id="PIRSR601559-50"/>
    </source>
</evidence>
<feature type="modified residue" description="N6-carboxylysine" evidence="3 5">
    <location>
        <position position="147"/>
    </location>
</feature>
<feature type="binding site" evidence="4">
    <location>
        <position position="208"/>
    </location>
    <ligand>
        <name>Zn(2+)</name>
        <dbReference type="ChEBI" id="CHEBI:29105"/>
        <label>2</label>
    </ligand>
</feature>
<keyword evidence="2" id="KW-0378">Hydrolase</keyword>
<feature type="binding site" evidence="4">
    <location>
        <position position="24"/>
    </location>
    <ligand>
        <name>Zn(2+)</name>
        <dbReference type="ChEBI" id="CHEBI:29105"/>
        <label>1</label>
    </ligand>
</feature>
<name>A0A6F8XRN1_9ACTN</name>
<dbReference type="PANTHER" id="PTHR10819">
    <property type="entry name" value="PHOSPHOTRIESTERASE-RELATED"/>
    <property type="match status" value="1"/>
</dbReference>
<dbReference type="AlphaFoldDB" id="A0A6F8XRN1"/>
<dbReference type="Pfam" id="PF02126">
    <property type="entry name" value="PTE"/>
    <property type="match status" value="1"/>
</dbReference>
<dbReference type="InterPro" id="IPR032466">
    <property type="entry name" value="Metal_Hydrolase"/>
</dbReference>
<keyword evidence="1 4" id="KW-0479">Metal-binding</keyword>
<dbReference type="InterPro" id="IPR001559">
    <property type="entry name" value="Phosphotriesterase"/>
</dbReference>
<accession>A0A6F8XRN1</accession>
<evidence type="ECO:0000256" key="5">
    <source>
        <dbReference type="PROSITE-ProRule" id="PRU00679"/>
    </source>
</evidence>
<comment type="cofactor">
    <cofactor evidence="4">
        <name>a divalent metal cation</name>
        <dbReference type="ChEBI" id="CHEBI:60240"/>
    </cofactor>
    <text evidence="4">Binds 2 divalent metal cations per subunit.</text>
</comment>
<evidence type="ECO:0000313" key="7">
    <source>
        <dbReference type="Proteomes" id="UP000502508"/>
    </source>
</evidence>
<feature type="binding site" description="via carbamate group" evidence="4">
    <location>
        <position position="147"/>
    </location>
    <ligand>
        <name>Zn(2+)</name>
        <dbReference type="ChEBI" id="CHEBI:29105"/>
        <label>2</label>
    </ligand>
</feature>
<feature type="binding site" evidence="4">
    <location>
        <position position="180"/>
    </location>
    <ligand>
        <name>Zn(2+)</name>
        <dbReference type="ChEBI" id="CHEBI:29105"/>
        <label>2</label>
    </ligand>
</feature>
<protein>
    <submittedName>
        <fullName evidence="6">Phosphotriesterase-related protein</fullName>
    </submittedName>
</protein>
<dbReference type="RefSeq" id="WP_173036518.1">
    <property type="nucleotide sequence ID" value="NZ_AP022870.1"/>
</dbReference>
<dbReference type="PANTHER" id="PTHR10819:SF3">
    <property type="entry name" value="PHOSPHOTRIESTERASE-RELATED PROTEIN"/>
    <property type="match status" value="1"/>
</dbReference>
<dbReference type="PIRSF" id="PIRSF016839">
    <property type="entry name" value="PhP"/>
    <property type="match status" value="1"/>
</dbReference>
<dbReference type="Proteomes" id="UP000502508">
    <property type="component" value="Chromosome"/>
</dbReference>